<accession>A0A9P6FRC7</accession>
<dbReference type="Proteomes" id="UP000780801">
    <property type="component" value="Unassembled WGS sequence"/>
</dbReference>
<evidence type="ECO:0000313" key="2">
    <source>
        <dbReference type="EMBL" id="KAF9580004.1"/>
    </source>
</evidence>
<protein>
    <recommendedName>
        <fullName evidence="1">NADPH-dependent reductive aminase-like C-terminal domain-containing protein</fullName>
    </recommendedName>
</protein>
<dbReference type="Pfam" id="PF21761">
    <property type="entry name" value="RedAm-like_C"/>
    <property type="match status" value="1"/>
</dbReference>
<evidence type="ECO:0000259" key="1">
    <source>
        <dbReference type="Pfam" id="PF21761"/>
    </source>
</evidence>
<evidence type="ECO:0000313" key="3">
    <source>
        <dbReference type="Proteomes" id="UP000780801"/>
    </source>
</evidence>
<feature type="non-terminal residue" evidence="2">
    <location>
        <position position="1"/>
    </location>
</feature>
<name>A0A9P6FRC7_9FUNG</name>
<gene>
    <name evidence="2" type="ORF">BGW38_003514</name>
</gene>
<reference evidence="2" key="1">
    <citation type="journal article" date="2020" name="Fungal Divers.">
        <title>Resolving the Mortierellaceae phylogeny through synthesis of multi-gene phylogenetics and phylogenomics.</title>
        <authorList>
            <person name="Vandepol N."/>
            <person name="Liber J."/>
            <person name="Desiro A."/>
            <person name="Na H."/>
            <person name="Kennedy M."/>
            <person name="Barry K."/>
            <person name="Grigoriev I.V."/>
            <person name="Miller A.N."/>
            <person name="O'Donnell K."/>
            <person name="Stajich J.E."/>
            <person name="Bonito G."/>
        </authorList>
    </citation>
    <scope>NUCLEOTIDE SEQUENCE</scope>
    <source>
        <strain evidence="2">KOD1015</strain>
    </source>
</reference>
<dbReference type="AlphaFoldDB" id="A0A9P6FRC7"/>
<dbReference type="Gene3D" id="1.10.1040.10">
    <property type="entry name" value="N-(1-d-carboxylethyl)-l-norvaline Dehydrogenase, domain 2"/>
    <property type="match status" value="1"/>
</dbReference>
<proteinExistence type="predicted"/>
<keyword evidence="3" id="KW-1185">Reference proteome</keyword>
<comment type="caution">
    <text evidence="2">The sequence shown here is derived from an EMBL/GenBank/DDBJ whole genome shotgun (WGS) entry which is preliminary data.</text>
</comment>
<sequence length="71" mass="7643">IDSGDYSTAGSSLGMQLPAIEHIVDLSKELGVTTDFILPIKGYMERAIKGGRGNEDLAALIEYTISKTKQN</sequence>
<organism evidence="2 3">
    <name type="scientific">Lunasporangiospora selenospora</name>
    <dbReference type="NCBI Taxonomy" id="979761"/>
    <lineage>
        <taxon>Eukaryota</taxon>
        <taxon>Fungi</taxon>
        <taxon>Fungi incertae sedis</taxon>
        <taxon>Mucoromycota</taxon>
        <taxon>Mortierellomycotina</taxon>
        <taxon>Mortierellomycetes</taxon>
        <taxon>Mortierellales</taxon>
        <taxon>Mortierellaceae</taxon>
        <taxon>Lunasporangiospora</taxon>
    </lineage>
</organism>
<feature type="domain" description="NADPH-dependent reductive aminase-like C-terminal" evidence="1">
    <location>
        <begin position="1"/>
        <end position="63"/>
    </location>
</feature>
<dbReference type="OrthoDB" id="435038at2759"/>
<dbReference type="InterPro" id="IPR013328">
    <property type="entry name" value="6PGD_dom2"/>
</dbReference>
<dbReference type="EMBL" id="JAABOA010002343">
    <property type="protein sequence ID" value="KAF9580004.1"/>
    <property type="molecule type" value="Genomic_DNA"/>
</dbReference>
<dbReference type="InterPro" id="IPR048666">
    <property type="entry name" value="RedAm-like_C"/>
</dbReference>